<dbReference type="EMBL" id="JAHGAV010000688">
    <property type="protein sequence ID" value="KAG6924024.1"/>
    <property type="molecule type" value="Genomic_DNA"/>
</dbReference>
<dbReference type="AlphaFoldDB" id="A0A8T1S633"/>
<dbReference type="Proteomes" id="UP000765507">
    <property type="component" value="Unassembled WGS sequence"/>
</dbReference>
<keyword evidence="3" id="KW-1185">Reference proteome</keyword>
<evidence type="ECO:0000313" key="2">
    <source>
        <dbReference type="EMBL" id="KAG6924024.1"/>
    </source>
</evidence>
<feature type="chain" id="PRO_5035827537" evidence="1">
    <location>
        <begin position="18"/>
        <end position="48"/>
    </location>
</feature>
<name>A0A8T1S633_CHESE</name>
<keyword evidence="1" id="KW-0732">Signal</keyword>
<gene>
    <name evidence="2" type="ORF">G0U57_018514</name>
</gene>
<organism evidence="2 3">
    <name type="scientific">Chelydra serpentina</name>
    <name type="common">Snapping turtle</name>
    <name type="synonym">Testudo serpentina</name>
    <dbReference type="NCBI Taxonomy" id="8475"/>
    <lineage>
        <taxon>Eukaryota</taxon>
        <taxon>Metazoa</taxon>
        <taxon>Chordata</taxon>
        <taxon>Craniata</taxon>
        <taxon>Vertebrata</taxon>
        <taxon>Euteleostomi</taxon>
        <taxon>Archelosauria</taxon>
        <taxon>Testudinata</taxon>
        <taxon>Testudines</taxon>
        <taxon>Cryptodira</taxon>
        <taxon>Durocryptodira</taxon>
        <taxon>Americhelydia</taxon>
        <taxon>Chelydroidea</taxon>
        <taxon>Chelydridae</taxon>
        <taxon>Chelydra</taxon>
    </lineage>
</organism>
<evidence type="ECO:0000256" key="1">
    <source>
        <dbReference type="SAM" id="SignalP"/>
    </source>
</evidence>
<protein>
    <submittedName>
        <fullName evidence="2">Uncharacterized protein</fullName>
    </submittedName>
</protein>
<accession>A0A8T1S633</accession>
<feature type="signal peptide" evidence="1">
    <location>
        <begin position="1"/>
        <end position="17"/>
    </location>
</feature>
<reference evidence="2 3" key="1">
    <citation type="journal article" date="2020" name="G3 (Bethesda)">
        <title>Draft Genome of the Common Snapping Turtle, Chelydra serpentina, a Model for Phenotypic Plasticity in Reptiles.</title>
        <authorList>
            <person name="Das D."/>
            <person name="Singh S.K."/>
            <person name="Bierstedt J."/>
            <person name="Erickson A."/>
            <person name="Galli G.L.J."/>
            <person name="Crossley D.A. 2nd"/>
            <person name="Rhen T."/>
        </authorList>
    </citation>
    <scope>NUCLEOTIDE SEQUENCE [LARGE SCALE GENOMIC DNA]</scope>
    <source>
        <strain evidence="2">KW</strain>
    </source>
</reference>
<sequence length="48" mass="4887">MILSLCLLLPALSPSSQETCSAPGALPAPTLYLNQTSARPGDSVGLKC</sequence>
<evidence type="ECO:0000313" key="3">
    <source>
        <dbReference type="Proteomes" id="UP000765507"/>
    </source>
</evidence>
<proteinExistence type="predicted"/>
<feature type="non-terminal residue" evidence="2">
    <location>
        <position position="1"/>
    </location>
</feature>
<comment type="caution">
    <text evidence="2">The sequence shown here is derived from an EMBL/GenBank/DDBJ whole genome shotgun (WGS) entry which is preliminary data.</text>
</comment>